<organism evidence="4 5">
    <name type="scientific">Salipiger bermudensis (strain DSM 26914 / JCM 13377 / KCTC 12554 / HTCC2601)</name>
    <name type="common">Pelagibaca bermudensis</name>
    <dbReference type="NCBI Taxonomy" id="314265"/>
    <lineage>
        <taxon>Bacteria</taxon>
        <taxon>Pseudomonadati</taxon>
        <taxon>Pseudomonadota</taxon>
        <taxon>Alphaproteobacteria</taxon>
        <taxon>Rhodobacterales</taxon>
        <taxon>Roseobacteraceae</taxon>
        <taxon>Salipiger</taxon>
    </lineage>
</organism>
<dbReference type="CDD" id="cd13399">
    <property type="entry name" value="Slt35-like"/>
    <property type="match status" value="1"/>
</dbReference>
<dbReference type="eggNOG" id="COG2951">
    <property type="taxonomic scope" value="Bacteria"/>
</dbReference>
<dbReference type="PROSITE" id="PS51318">
    <property type="entry name" value="TAT"/>
    <property type="match status" value="1"/>
</dbReference>
<dbReference type="InterPro" id="IPR002477">
    <property type="entry name" value="Peptidoglycan-bd-like"/>
</dbReference>
<feature type="signal peptide" evidence="1">
    <location>
        <begin position="1"/>
        <end position="22"/>
    </location>
</feature>
<dbReference type="PANTHER" id="PTHR30163:SF8">
    <property type="entry name" value="LYTIC MUREIN TRANSGLYCOSYLASE"/>
    <property type="match status" value="1"/>
</dbReference>
<dbReference type="FunFam" id="1.10.8.350:FF:000001">
    <property type="entry name" value="Lytic murein transglycosylase B"/>
    <property type="match status" value="1"/>
</dbReference>
<evidence type="ECO:0000259" key="2">
    <source>
        <dbReference type="Pfam" id="PF01471"/>
    </source>
</evidence>
<keyword evidence="5" id="KW-1185">Reference proteome</keyword>
<dbReference type="GO" id="GO:0009253">
    <property type="term" value="P:peptidoglycan catabolic process"/>
    <property type="evidence" value="ECO:0007669"/>
    <property type="project" value="TreeGrafter"/>
</dbReference>
<gene>
    <name evidence="4" type="ORF">R2601_11704</name>
</gene>
<dbReference type="InterPro" id="IPR036365">
    <property type="entry name" value="PGBD-like_sf"/>
</dbReference>
<dbReference type="AlphaFoldDB" id="Q0FIY0"/>
<dbReference type="InterPro" id="IPR011970">
    <property type="entry name" value="MltB_2"/>
</dbReference>
<protein>
    <submittedName>
        <fullName evidence="4">Membrane-bound lytic murein transglycosylase B</fullName>
    </submittedName>
</protein>
<accession>Q0FIY0</accession>
<evidence type="ECO:0000256" key="1">
    <source>
        <dbReference type="SAM" id="SignalP"/>
    </source>
</evidence>
<dbReference type="OrthoDB" id="9808544at2"/>
<dbReference type="InterPro" id="IPR023346">
    <property type="entry name" value="Lysozyme-like_dom_sf"/>
</dbReference>
<dbReference type="EMBL" id="AATQ01000054">
    <property type="protein sequence ID" value="EAU44143.1"/>
    <property type="molecule type" value="Genomic_DNA"/>
</dbReference>
<dbReference type="eggNOG" id="COG3409">
    <property type="taxonomic scope" value="Bacteria"/>
</dbReference>
<keyword evidence="1" id="KW-0732">Signal</keyword>
<dbReference type="InterPro" id="IPR036366">
    <property type="entry name" value="PGBDSf"/>
</dbReference>
<dbReference type="GO" id="GO:0008933">
    <property type="term" value="F:peptidoglycan lytic transglycosylase activity"/>
    <property type="evidence" value="ECO:0007669"/>
    <property type="project" value="TreeGrafter"/>
</dbReference>
<comment type="caution">
    <text evidence="4">The sequence shown here is derived from an EMBL/GenBank/DDBJ whole genome shotgun (WGS) entry which is preliminary data.</text>
</comment>
<dbReference type="SUPFAM" id="SSF47090">
    <property type="entry name" value="PGBD-like"/>
    <property type="match status" value="1"/>
</dbReference>
<sequence length="415" mass="44066">MQVSRRHLLVSGGALALLSACGGGTSVSAPSGGLDPDLLPQPNPGYDAWVAAFRGRAAARGISAGTLDAAFRGAGYLPGVVTRDRSQTEFTRTLEDYLAIAASEQKVSTGRAELRRNMALLREIEGRYGVPPEVVTAVWGMESNYGTRRGDIPVVSATSTLAYDGRRGEFFEAQLISALRILERGDTTPSRLTGSWAGAMGHTQFIPTTYQDYAVDFRGDGRRDIWSEDPTDGLASTANYLSRSGWRRGEPWGLEVRLPAGFSAGLTGRGVRRSSSDWAALGVTNANGGSLPGGTGSILALSGVTGPAFLVFQNFNVILRYNNAEKYGVGVGHLSDRLAGGGPVRGTFPPDRYGFTIDERKELQALLNRAGYDVGTPDGVFGSKTEAGIRSYQARAGLAVTGEPSQALLQQLRRG</sequence>
<evidence type="ECO:0000259" key="3">
    <source>
        <dbReference type="Pfam" id="PF13406"/>
    </source>
</evidence>
<dbReference type="Gene3D" id="1.10.8.350">
    <property type="entry name" value="Bacterial muramidase"/>
    <property type="match status" value="1"/>
</dbReference>
<dbReference type="InterPro" id="IPR043426">
    <property type="entry name" value="MltB-like"/>
</dbReference>
<dbReference type="Proteomes" id="UP000006230">
    <property type="component" value="Unassembled WGS sequence"/>
</dbReference>
<reference evidence="4 5" key="1">
    <citation type="journal article" date="2010" name="J. Bacteriol.">
        <title>Genome sequences of Pelagibaca bermudensis HTCC2601T and Maritimibacter alkaliphilus HTCC2654T, the type strains of two marine Roseobacter genera.</title>
        <authorList>
            <person name="Thrash J.C."/>
            <person name="Cho J.C."/>
            <person name="Ferriera S."/>
            <person name="Johnson J."/>
            <person name="Vergin K.L."/>
            <person name="Giovannoni S.J."/>
        </authorList>
    </citation>
    <scope>NUCLEOTIDE SEQUENCE [LARGE SCALE GENOMIC DNA]</scope>
    <source>
        <strain evidence="5">DSM 26914 / JCM 13377 / KCTC 12554 / HTCC2601</strain>
    </source>
</reference>
<dbReference type="SUPFAM" id="SSF53955">
    <property type="entry name" value="Lysozyme-like"/>
    <property type="match status" value="1"/>
</dbReference>
<feature type="domain" description="Peptidoglycan binding-like" evidence="2">
    <location>
        <begin position="358"/>
        <end position="412"/>
    </location>
</feature>
<dbReference type="NCBIfam" id="TIGR02283">
    <property type="entry name" value="MltB_2"/>
    <property type="match status" value="1"/>
</dbReference>
<dbReference type="Gene3D" id="1.10.101.10">
    <property type="entry name" value="PGBD-like superfamily/PGBD"/>
    <property type="match status" value="1"/>
</dbReference>
<feature type="domain" description="Transglycosylase SLT" evidence="3">
    <location>
        <begin position="47"/>
        <end position="336"/>
    </location>
</feature>
<dbReference type="Pfam" id="PF13406">
    <property type="entry name" value="SLT_2"/>
    <property type="match status" value="1"/>
</dbReference>
<evidence type="ECO:0000313" key="5">
    <source>
        <dbReference type="Proteomes" id="UP000006230"/>
    </source>
</evidence>
<feature type="chain" id="PRO_5004171594" evidence="1">
    <location>
        <begin position="23"/>
        <end position="415"/>
    </location>
</feature>
<evidence type="ECO:0000313" key="4">
    <source>
        <dbReference type="EMBL" id="EAU44143.1"/>
    </source>
</evidence>
<dbReference type="PROSITE" id="PS51257">
    <property type="entry name" value="PROKAR_LIPOPROTEIN"/>
    <property type="match status" value="1"/>
</dbReference>
<dbReference type="PANTHER" id="PTHR30163">
    <property type="entry name" value="MEMBRANE-BOUND LYTIC MUREIN TRANSGLYCOSYLASE B"/>
    <property type="match status" value="1"/>
</dbReference>
<dbReference type="InterPro" id="IPR031304">
    <property type="entry name" value="SLT_2"/>
</dbReference>
<name>Q0FIY0_SALBH</name>
<dbReference type="HOGENOM" id="CLU_035402_0_2_5"/>
<dbReference type="RefSeq" id="WP_007793949.1">
    <property type="nucleotide sequence ID" value="NZ_DS022276.1"/>
</dbReference>
<proteinExistence type="predicted"/>
<dbReference type="STRING" id="314265.R2601_11704"/>
<dbReference type="Pfam" id="PF01471">
    <property type="entry name" value="PG_binding_1"/>
    <property type="match status" value="1"/>
</dbReference>
<dbReference type="InterPro" id="IPR006311">
    <property type="entry name" value="TAT_signal"/>
</dbReference>
<dbReference type="Gene3D" id="1.10.530.10">
    <property type="match status" value="1"/>
</dbReference>